<keyword evidence="3" id="KW-1185">Reference proteome</keyword>
<dbReference type="EMBL" id="JBHSGW010000001">
    <property type="protein sequence ID" value="MFC4738679.1"/>
    <property type="molecule type" value="Genomic_DNA"/>
</dbReference>
<keyword evidence="1" id="KW-1133">Transmembrane helix</keyword>
<comment type="caution">
    <text evidence="2">The sequence shown here is derived from an EMBL/GenBank/DDBJ whole genome shotgun (WGS) entry which is preliminary data.</text>
</comment>
<evidence type="ECO:0000313" key="3">
    <source>
        <dbReference type="Proteomes" id="UP001595885"/>
    </source>
</evidence>
<name>A0ABV9P3D3_9FLAO</name>
<protein>
    <submittedName>
        <fullName evidence="2">DUF3098 domain-containing protein</fullName>
    </submittedName>
</protein>
<organism evidence="2 3">
    <name type="scientific">Flavobacterium ponti</name>
    <dbReference type="NCBI Taxonomy" id="665133"/>
    <lineage>
        <taxon>Bacteria</taxon>
        <taxon>Pseudomonadati</taxon>
        <taxon>Bacteroidota</taxon>
        <taxon>Flavobacteriia</taxon>
        <taxon>Flavobacteriales</taxon>
        <taxon>Flavobacteriaceae</taxon>
        <taxon>Flavobacterium</taxon>
    </lineage>
</organism>
<dbReference type="Proteomes" id="UP001595885">
    <property type="component" value="Unassembled WGS sequence"/>
</dbReference>
<accession>A0ABV9P3D3</accession>
<feature type="transmembrane region" description="Helical" evidence="1">
    <location>
        <begin position="20"/>
        <end position="38"/>
    </location>
</feature>
<keyword evidence="1" id="KW-0472">Membrane</keyword>
<dbReference type="RefSeq" id="WP_379737779.1">
    <property type="nucleotide sequence ID" value="NZ_JBHSGW010000001.1"/>
</dbReference>
<keyword evidence="1" id="KW-0812">Transmembrane</keyword>
<feature type="transmembrane region" description="Helical" evidence="1">
    <location>
        <begin position="58"/>
        <end position="75"/>
    </location>
</feature>
<sequence length="81" mass="9019">MKNEENKPAFLFEKVNYKILFIGVAIIALGFILMTGGGTDDPNTFDADALFSFRRIRLAPTLVLAGFGVTIYSIMKNPFKK</sequence>
<gene>
    <name evidence="2" type="ORF">ACFO3U_01595</name>
</gene>
<proteinExistence type="predicted"/>
<dbReference type="Pfam" id="PF11297">
    <property type="entry name" value="DUF3098"/>
    <property type="match status" value="1"/>
</dbReference>
<evidence type="ECO:0000256" key="1">
    <source>
        <dbReference type="SAM" id="Phobius"/>
    </source>
</evidence>
<evidence type="ECO:0000313" key="2">
    <source>
        <dbReference type="EMBL" id="MFC4738679.1"/>
    </source>
</evidence>
<reference evidence="3" key="1">
    <citation type="journal article" date="2019" name="Int. J. Syst. Evol. Microbiol.">
        <title>The Global Catalogue of Microorganisms (GCM) 10K type strain sequencing project: providing services to taxonomists for standard genome sequencing and annotation.</title>
        <authorList>
            <consortium name="The Broad Institute Genomics Platform"/>
            <consortium name="The Broad Institute Genome Sequencing Center for Infectious Disease"/>
            <person name="Wu L."/>
            <person name="Ma J."/>
        </authorList>
    </citation>
    <scope>NUCLEOTIDE SEQUENCE [LARGE SCALE GENOMIC DNA]</scope>
    <source>
        <strain evidence="3">CCUG 50349</strain>
    </source>
</reference>
<dbReference type="InterPro" id="IPR021448">
    <property type="entry name" value="DUF3098"/>
</dbReference>